<dbReference type="AlphaFoldDB" id="A0A833ZU04"/>
<sequence length="147" mass="15736">MAAPAPRISMGSADGCQGGRGAPLSAWLGVQRVPQAAAAGGLCAWPEEGRVPRQHGSVGGSQRPPQPPQGRPHLSGLCRCWSRLLERSPSGTDVGALFLPLSPGLRAPAPHTQFSVNETRGVVRKRGVTWTDCFQSIWCETRYTRVR</sequence>
<evidence type="ECO:0000313" key="2">
    <source>
        <dbReference type="EMBL" id="KAF6099900.1"/>
    </source>
</evidence>
<dbReference type="EMBL" id="JABVXQ010000007">
    <property type="protein sequence ID" value="KAF6099900.1"/>
    <property type="molecule type" value="Genomic_DNA"/>
</dbReference>
<comment type="caution">
    <text evidence="2">The sequence shown here is derived from an EMBL/GenBank/DDBJ whole genome shotgun (WGS) entry which is preliminary data.</text>
</comment>
<protein>
    <submittedName>
        <fullName evidence="2">Uncharacterized protein</fullName>
    </submittedName>
</protein>
<proteinExistence type="predicted"/>
<feature type="region of interest" description="Disordered" evidence="1">
    <location>
        <begin position="47"/>
        <end position="74"/>
    </location>
</feature>
<name>A0A833ZU04_9CHIR</name>
<dbReference type="Proteomes" id="UP000664940">
    <property type="component" value="Unassembled WGS sequence"/>
</dbReference>
<gene>
    <name evidence="2" type="ORF">HJG60_011624</name>
</gene>
<reference evidence="2 3" key="1">
    <citation type="journal article" date="2020" name="Nature">
        <title>Six reference-quality genomes reveal evolution of bat adaptations.</title>
        <authorList>
            <person name="Jebb D."/>
            <person name="Huang Z."/>
            <person name="Pippel M."/>
            <person name="Hughes G.M."/>
            <person name="Lavrichenko K."/>
            <person name="Devanna P."/>
            <person name="Winkler S."/>
            <person name="Jermiin L.S."/>
            <person name="Skirmuntt E.C."/>
            <person name="Katzourakis A."/>
            <person name="Burkitt-Gray L."/>
            <person name="Ray D.A."/>
            <person name="Sullivan K.A.M."/>
            <person name="Roscito J.G."/>
            <person name="Kirilenko B.M."/>
            <person name="Davalos L.M."/>
            <person name="Corthals A.P."/>
            <person name="Power M.L."/>
            <person name="Jones G."/>
            <person name="Ransome R.D."/>
            <person name="Dechmann D.K.N."/>
            <person name="Locatelli A.G."/>
            <person name="Puechmaille S.J."/>
            <person name="Fedrigo O."/>
            <person name="Jarvis E.D."/>
            <person name="Hiller M."/>
            <person name="Vernes S.C."/>
            <person name="Myers E.W."/>
            <person name="Teeling E.C."/>
        </authorList>
    </citation>
    <scope>NUCLEOTIDE SEQUENCE [LARGE SCALE GENOMIC DNA]</scope>
    <source>
        <strain evidence="2">Bat1K_MPI-CBG_1</strain>
    </source>
</reference>
<organism evidence="2 3">
    <name type="scientific">Phyllostomus discolor</name>
    <name type="common">pale spear-nosed bat</name>
    <dbReference type="NCBI Taxonomy" id="89673"/>
    <lineage>
        <taxon>Eukaryota</taxon>
        <taxon>Metazoa</taxon>
        <taxon>Chordata</taxon>
        <taxon>Craniata</taxon>
        <taxon>Vertebrata</taxon>
        <taxon>Euteleostomi</taxon>
        <taxon>Mammalia</taxon>
        <taxon>Eutheria</taxon>
        <taxon>Laurasiatheria</taxon>
        <taxon>Chiroptera</taxon>
        <taxon>Yangochiroptera</taxon>
        <taxon>Phyllostomidae</taxon>
        <taxon>Phyllostominae</taxon>
        <taxon>Phyllostomus</taxon>
    </lineage>
</organism>
<evidence type="ECO:0000256" key="1">
    <source>
        <dbReference type="SAM" id="MobiDB-lite"/>
    </source>
</evidence>
<accession>A0A833ZU04</accession>
<evidence type="ECO:0000313" key="3">
    <source>
        <dbReference type="Proteomes" id="UP000664940"/>
    </source>
</evidence>